<dbReference type="EMBL" id="CATQJL010000305">
    <property type="protein sequence ID" value="CAJ0602209.1"/>
    <property type="molecule type" value="Genomic_DNA"/>
</dbReference>
<dbReference type="AlphaFoldDB" id="A0AA36M7K1"/>
<name>A0AA36M7K1_CYLNA</name>
<feature type="transmembrane region" description="Helical" evidence="8">
    <location>
        <begin position="12"/>
        <end position="31"/>
    </location>
</feature>
<comment type="similarity">
    <text evidence="2">Belongs to the synaptophysin/synaptobrevin family.</text>
</comment>
<feature type="domain" description="MARVEL" evidence="9">
    <location>
        <begin position="8"/>
        <end position="211"/>
    </location>
</feature>
<evidence type="ECO:0000256" key="1">
    <source>
        <dbReference type="ARBA" id="ARBA00004141"/>
    </source>
</evidence>
<evidence type="ECO:0000256" key="7">
    <source>
        <dbReference type="PROSITE-ProRule" id="PRU00581"/>
    </source>
</evidence>
<evidence type="ECO:0000256" key="8">
    <source>
        <dbReference type="SAM" id="Phobius"/>
    </source>
</evidence>
<evidence type="ECO:0000256" key="6">
    <source>
        <dbReference type="ARBA" id="ARBA00023180"/>
    </source>
</evidence>
<keyword evidence="5 7" id="KW-0472">Membrane</keyword>
<keyword evidence="3 7" id="KW-0812">Transmembrane</keyword>
<dbReference type="Pfam" id="PF01284">
    <property type="entry name" value="MARVEL"/>
    <property type="match status" value="1"/>
</dbReference>
<dbReference type="PANTHER" id="PTHR10306:SF17">
    <property type="entry name" value="MARVEL DOMAIN-CONTAINING PROTEIN"/>
    <property type="match status" value="1"/>
</dbReference>
<organism evidence="10 11">
    <name type="scientific">Cylicocyclus nassatus</name>
    <name type="common">Nematode worm</name>
    <dbReference type="NCBI Taxonomy" id="53992"/>
    <lineage>
        <taxon>Eukaryota</taxon>
        <taxon>Metazoa</taxon>
        <taxon>Ecdysozoa</taxon>
        <taxon>Nematoda</taxon>
        <taxon>Chromadorea</taxon>
        <taxon>Rhabditida</taxon>
        <taxon>Rhabditina</taxon>
        <taxon>Rhabditomorpha</taxon>
        <taxon>Strongyloidea</taxon>
        <taxon>Strongylidae</taxon>
        <taxon>Cylicocyclus</taxon>
    </lineage>
</organism>
<comment type="subcellular location">
    <subcellularLocation>
        <location evidence="1">Membrane</location>
        <topology evidence="1">Multi-pass membrane protein</topology>
    </subcellularLocation>
</comment>
<dbReference type="GO" id="GO:0030672">
    <property type="term" value="C:synaptic vesicle membrane"/>
    <property type="evidence" value="ECO:0007669"/>
    <property type="project" value="TreeGrafter"/>
</dbReference>
<comment type="caution">
    <text evidence="10">The sequence shown here is derived from an EMBL/GenBank/DDBJ whole genome shotgun (WGS) entry which is preliminary data.</text>
</comment>
<feature type="transmembrane region" description="Helical" evidence="8">
    <location>
        <begin position="119"/>
        <end position="141"/>
    </location>
</feature>
<protein>
    <recommendedName>
        <fullName evidence="9">MARVEL domain-containing protein</fullName>
    </recommendedName>
</protein>
<dbReference type="InterPro" id="IPR001285">
    <property type="entry name" value="Synaptophysin/porin"/>
</dbReference>
<keyword evidence="6" id="KW-0325">Glycoprotein</keyword>
<keyword evidence="11" id="KW-1185">Reference proteome</keyword>
<dbReference type="Proteomes" id="UP001176961">
    <property type="component" value="Unassembled WGS sequence"/>
</dbReference>
<evidence type="ECO:0000313" key="11">
    <source>
        <dbReference type="Proteomes" id="UP001176961"/>
    </source>
</evidence>
<evidence type="ECO:0000256" key="4">
    <source>
        <dbReference type="ARBA" id="ARBA00022989"/>
    </source>
</evidence>
<keyword evidence="4 8" id="KW-1133">Transmembrane helix</keyword>
<evidence type="ECO:0000256" key="2">
    <source>
        <dbReference type="ARBA" id="ARBA00006476"/>
    </source>
</evidence>
<accession>A0AA36M7K1</accession>
<dbReference type="PANTHER" id="PTHR10306">
    <property type="entry name" value="SYNAPTOPHYSIN"/>
    <property type="match status" value="1"/>
</dbReference>
<evidence type="ECO:0000256" key="3">
    <source>
        <dbReference type="ARBA" id="ARBA00022692"/>
    </source>
</evidence>
<sequence length="222" mass="24980">MATLNLSTFKYPLGFIRIVEFLFIIIAIASVNSWKVGLDYDCPDGTKHRASVATFSLSQAVIEDCKNSTSTLWGSDDSASGSAGFFYFVNVAALIYVLIITFIYVVFWPVYESEKRLALVDLALTALLFVLFFFCSATWWAGSNTLGYATGEERVTQLMKENPSFWKNSTTNDLHLMRDTSNGKLTISVLCDWVCVFTFAMNCWFIWKEVVPRPQTNPSQVA</sequence>
<dbReference type="InterPro" id="IPR008253">
    <property type="entry name" value="Marvel"/>
</dbReference>
<reference evidence="10" key="1">
    <citation type="submission" date="2023-07" db="EMBL/GenBank/DDBJ databases">
        <authorList>
            <consortium name="CYATHOMIX"/>
        </authorList>
    </citation>
    <scope>NUCLEOTIDE SEQUENCE</scope>
    <source>
        <strain evidence="10">N/A</strain>
    </source>
</reference>
<evidence type="ECO:0000259" key="9">
    <source>
        <dbReference type="PROSITE" id="PS51225"/>
    </source>
</evidence>
<evidence type="ECO:0000313" key="10">
    <source>
        <dbReference type="EMBL" id="CAJ0602209.1"/>
    </source>
</evidence>
<proteinExistence type="inferred from homology"/>
<dbReference type="PROSITE" id="PS51225">
    <property type="entry name" value="MARVEL"/>
    <property type="match status" value="1"/>
</dbReference>
<evidence type="ECO:0000256" key="5">
    <source>
        <dbReference type="ARBA" id="ARBA00023136"/>
    </source>
</evidence>
<gene>
    <name evidence="10" type="ORF">CYNAS_LOCUS14192</name>
</gene>
<feature type="transmembrane region" description="Helical" evidence="8">
    <location>
        <begin position="185"/>
        <end position="207"/>
    </location>
</feature>
<feature type="transmembrane region" description="Helical" evidence="8">
    <location>
        <begin position="85"/>
        <end position="107"/>
    </location>
</feature>